<keyword evidence="2" id="KW-0472">Membrane</keyword>
<protein>
    <submittedName>
        <fullName evidence="4">Saccharopine dehydrogenase-like oxidoreductase</fullName>
    </submittedName>
</protein>
<feature type="transmembrane region" description="Helical" evidence="2">
    <location>
        <begin position="234"/>
        <end position="255"/>
    </location>
</feature>
<evidence type="ECO:0000313" key="4">
    <source>
        <dbReference type="EMBL" id="KAB7497130.1"/>
    </source>
</evidence>
<organism evidence="4 5">
    <name type="scientific">Armadillidium nasatum</name>
    <dbReference type="NCBI Taxonomy" id="96803"/>
    <lineage>
        <taxon>Eukaryota</taxon>
        <taxon>Metazoa</taxon>
        <taxon>Ecdysozoa</taxon>
        <taxon>Arthropoda</taxon>
        <taxon>Crustacea</taxon>
        <taxon>Multicrustacea</taxon>
        <taxon>Malacostraca</taxon>
        <taxon>Eumalacostraca</taxon>
        <taxon>Peracarida</taxon>
        <taxon>Isopoda</taxon>
        <taxon>Oniscidea</taxon>
        <taxon>Crinocheta</taxon>
        <taxon>Armadillidiidae</taxon>
        <taxon>Armadillidium</taxon>
    </lineage>
</organism>
<dbReference type="EMBL" id="SEYY01020655">
    <property type="protein sequence ID" value="KAB7497130.1"/>
    <property type="molecule type" value="Genomic_DNA"/>
</dbReference>
<dbReference type="Proteomes" id="UP000326759">
    <property type="component" value="Unassembled WGS sequence"/>
</dbReference>
<dbReference type="PANTHER" id="PTHR12286">
    <property type="entry name" value="SACCHAROPINE DEHYDROGENASE-LIKE OXIDOREDUCTASE"/>
    <property type="match status" value="1"/>
</dbReference>
<sequence>FFQTMSERQFDFIILGASGYTGQFVVEEVAKVSKETGTIKYAIAGRNKKKLENVLTEAKRNTDLDFSDVCIILTDVNDKESLYRFYGLKVVEACIEGGADHVDISGEPQYLEEAQLLHSEKAKEKGIHVVGSCGFDSGNAPINVTTLECALHGYASRKELSKIRRELFKGEKPPKPIYRSKPKGSLWWSAEAERWCLPNLASDRSVVMRTQNLNYRLFEKRPIQFNAFFGMQSIWTAIGAVMFGIVFTVMAPFSFTRNLFLKFPSVFSFGAFSREGAKREDLEGLKFLITFVGEGWDTTLNSLEEQHPEPPNVKKMAQVTGPDPGYFGTAAIITQCALTVLKEKDKLPESENILFAQEMKAITQVNTSVPLKIHKYF</sequence>
<reference evidence="4 5" key="1">
    <citation type="journal article" date="2019" name="PLoS Biol.">
        <title>Sex chromosomes control vertical transmission of feminizing Wolbachia symbionts in an isopod.</title>
        <authorList>
            <person name="Becking T."/>
            <person name="Chebbi M.A."/>
            <person name="Giraud I."/>
            <person name="Moumen B."/>
            <person name="Laverre T."/>
            <person name="Caubet Y."/>
            <person name="Peccoud J."/>
            <person name="Gilbert C."/>
            <person name="Cordaux R."/>
        </authorList>
    </citation>
    <scope>NUCLEOTIDE SEQUENCE [LARGE SCALE GENOMIC DNA]</scope>
    <source>
        <strain evidence="4">ANa2</strain>
        <tissue evidence="4">Whole body excluding digestive tract and cuticle</tissue>
    </source>
</reference>
<name>A0A5N5SWT1_9CRUS</name>
<dbReference type="InterPro" id="IPR036291">
    <property type="entry name" value="NAD(P)-bd_dom_sf"/>
</dbReference>
<dbReference type="GO" id="GO:0005739">
    <property type="term" value="C:mitochondrion"/>
    <property type="evidence" value="ECO:0007669"/>
    <property type="project" value="TreeGrafter"/>
</dbReference>
<evidence type="ECO:0000259" key="3">
    <source>
        <dbReference type="Pfam" id="PF03435"/>
    </source>
</evidence>
<keyword evidence="2" id="KW-0812">Transmembrane</keyword>
<keyword evidence="5" id="KW-1185">Reference proteome</keyword>
<dbReference type="Pfam" id="PF03435">
    <property type="entry name" value="Sacchrp_dh_NADP"/>
    <property type="match status" value="1"/>
</dbReference>
<feature type="domain" description="Saccharopine dehydrogenase NADP binding" evidence="3">
    <location>
        <begin position="13"/>
        <end position="130"/>
    </location>
</feature>
<evidence type="ECO:0000256" key="2">
    <source>
        <dbReference type="SAM" id="Phobius"/>
    </source>
</evidence>
<dbReference type="InterPro" id="IPR005097">
    <property type="entry name" value="Sacchrp_dh_NADP-bd"/>
</dbReference>
<dbReference type="InterPro" id="IPR051276">
    <property type="entry name" value="Saccharopine_DH-like_oxidrdct"/>
</dbReference>
<dbReference type="GO" id="GO:0009247">
    <property type="term" value="P:glycolipid biosynthetic process"/>
    <property type="evidence" value="ECO:0007669"/>
    <property type="project" value="TreeGrafter"/>
</dbReference>
<feature type="non-terminal residue" evidence="4">
    <location>
        <position position="1"/>
    </location>
</feature>
<keyword evidence="2" id="KW-1133">Transmembrane helix</keyword>
<dbReference type="SUPFAM" id="SSF51735">
    <property type="entry name" value="NAD(P)-binding Rossmann-fold domains"/>
    <property type="match status" value="1"/>
</dbReference>
<comment type="caution">
    <text evidence="4">The sequence shown here is derived from an EMBL/GenBank/DDBJ whole genome shotgun (WGS) entry which is preliminary data.</text>
</comment>
<dbReference type="GO" id="GO:0005811">
    <property type="term" value="C:lipid droplet"/>
    <property type="evidence" value="ECO:0007669"/>
    <property type="project" value="TreeGrafter"/>
</dbReference>
<dbReference type="AlphaFoldDB" id="A0A5N5SWT1"/>
<dbReference type="GO" id="GO:0005886">
    <property type="term" value="C:plasma membrane"/>
    <property type="evidence" value="ECO:0007669"/>
    <property type="project" value="TreeGrafter"/>
</dbReference>
<dbReference type="OrthoDB" id="10268090at2759"/>
<accession>A0A5N5SWT1</accession>
<gene>
    <name evidence="4" type="primary">SCCPDH_1</name>
    <name evidence="4" type="ORF">Anas_03415</name>
</gene>
<evidence type="ECO:0000256" key="1">
    <source>
        <dbReference type="ARBA" id="ARBA00038048"/>
    </source>
</evidence>
<proteinExistence type="inferred from homology"/>
<dbReference type="Gene3D" id="3.40.50.720">
    <property type="entry name" value="NAD(P)-binding Rossmann-like Domain"/>
    <property type="match status" value="1"/>
</dbReference>
<evidence type="ECO:0000313" key="5">
    <source>
        <dbReference type="Proteomes" id="UP000326759"/>
    </source>
</evidence>
<dbReference type="PANTHER" id="PTHR12286:SF5">
    <property type="entry name" value="SACCHAROPINE DEHYDROGENASE-LIKE OXIDOREDUCTASE"/>
    <property type="match status" value="1"/>
</dbReference>
<comment type="similarity">
    <text evidence="1">Belongs to the saccharopine dehydrogenase family.</text>
</comment>